<feature type="transmembrane region" description="Helical" evidence="1">
    <location>
        <begin position="165"/>
        <end position="187"/>
    </location>
</feature>
<dbReference type="EMBL" id="CP000804">
    <property type="protein sequence ID" value="ABU59291.1"/>
    <property type="molecule type" value="Genomic_DNA"/>
</dbReference>
<evidence type="ECO:0000313" key="4">
    <source>
        <dbReference type="Proteomes" id="UP000000263"/>
    </source>
</evidence>
<feature type="transmembrane region" description="Helical" evidence="1">
    <location>
        <begin position="21"/>
        <end position="52"/>
    </location>
</feature>
<dbReference type="Proteomes" id="UP000000263">
    <property type="component" value="Chromosome"/>
</dbReference>
<sequence length="279" mass="28713">MNTLDVPASRLPMRVTPLAAIGALIADLLIALGAALALSGAVVGAILVLRAAQSGLELGAIGQLNGQDITRLIGADGMVALLLLQNLVFIGVAVVRVRVLRREPLSVLGFSAPQPFRLVFLGVGLGLLALLLNGIVGVLFVSAGIRQNQAALYPLFPGDYAGQALFFIGAVVLAPIGEEVLFRGYLFGSLRRLAGDSRAGIAVAYGVSALVFALSHSLAATEGLIGLLVPSFLIGLVFAWGFDRSGSLIPAIVAHAINNGIAFAALLTCVNNPGMCPQM</sequence>
<dbReference type="PANTHER" id="PTHR36435:SF1">
    <property type="entry name" value="CAAX AMINO TERMINAL PROTEASE FAMILY PROTEIN"/>
    <property type="match status" value="1"/>
</dbReference>
<accession>A7NNZ6</accession>
<keyword evidence="1" id="KW-0812">Transmembrane</keyword>
<feature type="transmembrane region" description="Helical" evidence="1">
    <location>
        <begin position="72"/>
        <end position="97"/>
    </location>
</feature>
<keyword evidence="1" id="KW-1133">Transmembrane helix</keyword>
<dbReference type="eggNOG" id="COG1266">
    <property type="taxonomic scope" value="Bacteria"/>
</dbReference>
<feature type="domain" description="CAAX prenyl protease 2/Lysostaphin resistance protein A-like" evidence="2">
    <location>
        <begin position="163"/>
        <end position="260"/>
    </location>
</feature>
<protein>
    <submittedName>
        <fullName evidence="3">Abortive infection protein</fullName>
    </submittedName>
</protein>
<dbReference type="OrthoDB" id="2035856at2"/>
<dbReference type="PANTHER" id="PTHR36435">
    <property type="entry name" value="SLR1288 PROTEIN"/>
    <property type="match status" value="1"/>
</dbReference>
<dbReference type="InterPro" id="IPR052710">
    <property type="entry name" value="CAAX_protease"/>
</dbReference>
<name>A7NNZ6_ROSCS</name>
<keyword evidence="4" id="KW-1185">Reference proteome</keyword>
<feature type="transmembrane region" description="Helical" evidence="1">
    <location>
        <begin position="224"/>
        <end position="242"/>
    </location>
</feature>
<feature type="transmembrane region" description="Helical" evidence="1">
    <location>
        <begin position="199"/>
        <end position="218"/>
    </location>
</feature>
<organism evidence="3 4">
    <name type="scientific">Roseiflexus castenholzii (strain DSM 13941 / HLO8)</name>
    <dbReference type="NCBI Taxonomy" id="383372"/>
    <lineage>
        <taxon>Bacteria</taxon>
        <taxon>Bacillati</taxon>
        <taxon>Chloroflexota</taxon>
        <taxon>Chloroflexia</taxon>
        <taxon>Chloroflexales</taxon>
        <taxon>Roseiflexineae</taxon>
        <taxon>Roseiflexaceae</taxon>
        <taxon>Roseiflexus</taxon>
    </lineage>
</organism>
<feature type="transmembrane region" description="Helical" evidence="1">
    <location>
        <begin position="118"/>
        <end position="145"/>
    </location>
</feature>
<dbReference type="Pfam" id="PF02517">
    <property type="entry name" value="Rce1-like"/>
    <property type="match status" value="1"/>
</dbReference>
<dbReference type="GO" id="GO:0004175">
    <property type="term" value="F:endopeptidase activity"/>
    <property type="evidence" value="ECO:0007669"/>
    <property type="project" value="UniProtKB-ARBA"/>
</dbReference>
<dbReference type="KEGG" id="rca:Rcas_3237"/>
<dbReference type="InterPro" id="IPR003675">
    <property type="entry name" value="Rce1/LyrA-like_dom"/>
</dbReference>
<evidence type="ECO:0000313" key="3">
    <source>
        <dbReference type="EMBL" id="ABU59291.1"/>
    </source>
</evidence>
<dbReference type="AlphaFoldDB" id="A7NNZ6"/>
<dbReference type="RefSeq" id="WP_012121715.1">
    <property type="nucleotide sequence ID" value="NC_009767.1"/>
</dbReference>
<reference evidence="3 4" key="1">
    <citation type="submission" date="2007-08" db="EMBL/GenBank/DDBJ databases">
        <title>Complete sequence of Roseiflexus castenholzii DSM 13941.</title>
        <authorList>
            <consortium name="US DOE Joint Genome Institute"/>
            <person name="Copeland A."/>
            <person name="Lucas S."/>
            <person name="Lapidus A."/>
            <person name="Barry K."/>
            <person name="Glavina del Rio T."/>
            <person name="Dalin E."/>
            <person name="Tice H."/>
            <person name="Pitluck S."/>
            <person name="Thompson L.S."/>
            <person name="Brettin T."/>
            <person name="Bruce D."/>
            <person name="Detter J.C."/>
            <person name="Han C."/>
            <person name="Tapia R."/>
            <person name="Schmutz J."/>
            <person name="Larimer F."/>
            <person name="Land M."/>
            <person name="Hauser L."/>
            <person name="Kyrpides N."/>
            <person name="Mikhailova N."/>
            <person name="Bryant D.A."/>
            <person name="Hanada S."/>
            <person name="Tsukatani Y."/>
            <person name="Richardson P."/>
        </authorList>
    </citation>
    <scope>NUCLEOTIDE SEQUENCE [LARGE SCALE GENOMIC DNA]</scope>
    <source>
        <strain evidence="4">DSM 13941 / HLO8</strain>
    </source>
</reference>
<dbReference type="HOGENOM" id="CLU_997092_0_0_0"/>
<dbReference type="STRING" id="383372.Rcas_3237"/>
<dbReference type="GO" id="GO:0080120">
    <property type="term" value="P:CAAX-box protein maturation"/>
    <property type="evidence" value="ECO:0007669"/>
    <property type="project" value="UniProtKB-ARBA"/>
</dbReference>
<proteinExistence type="predicted"/>
<evidence type="ECO:0000256" key="1">
    <source>
        <dbReference type="SAM" id="Phobius"/>
    </source>
</evidence>
<evidence type="ECO:0000259" key="2">
    <source>
        <dbReference type="Pfam" id="PF02517"/>
    </source>
</evidence>
<keyword evidence="1" id="KW-0472">Membrane</keyword>
<gene>
    <name evidence="3" type="ordered locus">Rcas_3237</name>
</gene>